<feature type="binding site" evidence="17">
    <location>
        <begin position="234"/>
        <end position="236"/>
    </location>
    <ligand>
        <name>UDP-alpha-D-glucuronate</name>
        <dbReference type="ChEBI" id="CHEBI:58052"/>
    </ligand>
</feature>
<dbReference type="EMBL" id="JBFDAA010000003">
    <property type="protein sequence ID" value="KAL1138889.1"/>
    <property type="molecule type" value="Genomic_DNA"/>
</dbReference>
<dbReference type="PANTHER" id="PTHR10896:SF65">
    <property type="entry name" value="GALACTOSYLGALACTOSYLXYLOSYLPROTEIN 3-BETA-GLUCURONOSYLTRANSFERASE 3"/>
    <property type="match status" value="1"/>
</dbReference>
<evidence type="ECO:0000256" key="8">
    <source>
        <dbReference type="ARBA" id="ARBA00022723"/>
    </source>
</evidence>
<dbReference type="EC" id="2.4.1.135" evidence="5 21"/>
<sequence length="261" mass="29890">MCRKTCRHWDPTLPVIYVITPTYARPVQKAELTRLSHTLMLVTNLHWIVVEDAVRKSSLVESLLMRTALNYTHLNAPTPDIHKRKASVRGVEQRNTAIKWLRNNKNSEVDNGVVYFADDDNSYTLEVFEEMRKTIEVSVWPVGLVGGLMVEKPLLNTTTGRVIGWNSAWRPDRPFPIDMAGFAVNLGHLLRHPKVEFLFNISGGFQESVFLQQLTTTERLEPKADNCTKVLVWHTRTESPKLTEENKLRKLGKQSDKGMEI</sequence>
<dbReference type="Pfam" id="PF03360">
    <property type="entry name" value="Glyco_transf_43"/>
    <property type="match status" value="1"/>
</dbReference>
<keyword evidence="6 21" id="KW-0808">Transferase</keyword>
<protein>
    <recommendedName>
        <fullName evidence="5 21">Galactosylgalactosylxylosylprotein 3-beta-glucuronosyltransferase</fullName>
        <ecNumber evidence="5 21">2.4.1.135</ecNumber>
    </recommendedName>
</protein>
<reference evidence="22 23" key="1">
    <citation type="submission" date="2024-07" db="EMBL/GenBank/DDBJ databases">
        <title>Chromosome-level genome assembly of the water stick insect Ranatra chinensis (Heteroptera: Nepidae).</title>
        <authorList>
            <person name="Liu X."/>
        </authorList>
    </citation>
    <scope>NUCLEOTIDE SEQUENCE [LARGE SCALE GENOMIC DNA]</scope>
    <source>
        <strain evidence="22">Cailab_2021Rc</strain>
        <tissue evidence="22">Muscle</tissue>
    </source>
</reference>
<dbReference type="InterPro" id="IPR029044">
    <property type="entry name" value="Nucleotide-diphossugar_trans"/>
</dbReference>
<name>A0ABD0YUJ6_9HEMI</name>
<feature type="glycosylation site" description="N-linked (GlcNAc...) asparagine" evidence="20">
    <location>
        <position position="226"/>
    </location>
</feature>
<proteinExistence type="inferred from homology"/>
<evidence type="ECO:0000313" key="23">
    <source>
        <dbReference type="Proteomes" id="UP001558652"/>
    </source>
</evidence>
<evidence type="ECO:0000256" key="1">
    <source>
        <dbReference type="ARBA" id="ARBA00001936"/>
    </source>
</evidence>
<comment type="similarity">
    <text evidence="4 21">Belongs to the glycosyltransferase 43 family.</text>
</comment>
<keyword evidence="13 20" id="KW-0325">Glycoprotein</keyword>
<feature type="binding site" evidence="17">
    <location>
        <position position="89"/>
    </location>
    <ligand>
        <name>UDP-alpha-D-glucuronate</name>
        <dbReference type="ChEBI" id="CHEBI:58052"/>
    </ligand>
</feature>
<dbReference type="CDD" id="cd00218">
    <property type="entry name" value="GlcAT-I"/>
    <property type="match status" value="1"/>
</dbReference>
<evidence type="ECO:0000256" key="21">
    <source>
        <dbReference type="RuleBase" id="RU363127"/>
    </source>
</evidence>
<dbReference type="SUPFAM" id="SSF53448">
    <property type="entry name" value="Nucleotide-diphospho-sugar transferases"/>
    <property type="match status" value="1"/>
</dbReference>
<keyword evidence="7" id="KW-0812">Transmembrane</keyword>
<dbReference type="InterPro" id="IPR005027">
    <property type="entry name" value="Glyco_trans_43"/>
</dbReference>
<gene>
    <name evidence="22" type="ORF">AAG570_008951</name>
</gene>
<evidence type="ECO:0000256" key="4">
    <source>
        <dbReference type="ARBA" id="ARBA00007706"/>
    </source>
</evidence>
<evidence type="ECO:0000256" key="6">
    <source>
        <dbReference type="ARBA" id="ARBA00022679"/>
    </source>
</evidence>
<dbReference type="GO" id="GO:0015018">
    <property type="term" value="F:galactosylgalactosylxylosylprotein 3-beta-glucuronosyltransferase activity"/>
    <property type="evidence" value="ECO:0007669"/>
    <property type="project" value="UniProtKB-UniRule"/>
</dbReference>
<evidence type="ECO:0000256" key="10">
    <source>
        <dbReference type="ARBA" id="ARBA00022989"/>
    </source>
</evidence>
<keyword evidence="23" id="KW-1185">Reference proteome</keyword>
<keyword evidence="12" id="KW-0472">Membrane</keyword>
<evidence type="ECO:0000256" key="7">
    <source>
        <dbReference type="ARBA" id="ARBA00022692"/>
    </source>
</evidence>
<keyword evidence="8 18" id="KW-0479">Metal-binding</keyword>
<dbReference type="AlphaFoldDB" id="A0ABD0YUJ6"/>
<organism evidence="22 23">
    <name type="scientific">Ranatra chinensis</name>
    <dbReference type="NCBI Taxonomy" id="642074"/>
    <lineage>
        <taxon>Eukaryota</taxon>
        <taxon>Metazoa</taxon>
        <taxon>Ecdysozoa</taxon>
        <taxon>Arthropoda</taxon>
        <taxon>Hexapoda</taxon>
        <taxon>Insecta</taxon>
        <taxon>Pterygota</taxon>
        <taxon>Neoptera</taxon>
        <taxon>Paraneoptera</taxon>
        <taxon>Hemiptera</taxon>
        <taxon>Heteroptera</taxon>
        <taxon>Panheteroptera</taxon>
        <taxon>Nepomorpha</taxon>
        <taxon>Nepidae</taxon>
        <taxon>Ranatrinae</taxon>
        <taxon>Ranatra</taxon>
    </lineage>
</organism>
<comment type="pathway">
    <text evidence="3 21">Protein modification; protein glycosylation.</text>
</comment>
<comment type="catalytic activity">
    <reaction evidence="15 21">
        <text>3-O-(beta-D-galactosyl-(1-&gt;3)-beta-D-galactosyl-(1-&gt;4)-beta-D-xylosyl)-L-seryl-[protein] + UDP-alpha-D-glucuronate = 3-O-(beta-D-GlcA-(1-&gt;3)-beta-D-Gal-(1-&gt;3)-beta-D-Gal-(1-&gt;4)-beta-D-Xyl)-L-seryl-[protein] + UDP + H(+)</text>
        <dbReference type="Rhea" id="RHEA:24168"/>
        <dbReference type="Rhea" id="RHEA-COMP:12571"/>
        <dbReference type="Rhea" id="RHEA-COMP:12573"/>
        <dbReference type="ChEBI" id="CHEBI:15378"/>
        <dbReference type="ChEBI" id="CHEBI:58052"/>
        <dbReference type="ChEBI" id="CHEBI:58223"/>
        <dbReference type="ChEBI" id="CHEBI:132090"/>
        <dbReference type="ChEBI" id="CHEBI:132093"/>
        <dbReference type="EC" id="2.4.1.135"/>
    </reaction>
</comment>
<evidence type="ECO:0000256" key="19">
    <source>
        <dbReference type="PIRSR" id="PIRSR605027-4"/>
    </source>
</evidence>
<feature type="binding site" evidence="17">
    <location>
        <begin position="21"/>
        <end position="23"/>
    </location>
    <ligand>
        <name>UDP-alpha-D-glucuronate</name>
        <dbReference type="ChEBI" id="CHEBI:58052"/>
    </ligand>
</feature>
<evidence type="ECO:0000256" key="12">
    <source>
        <dbReference type="ARBA" id="ARBA00023136"/>
    </source>
</evidence>
<evidence type="ECO:0000256" key="16">
    <source>
        <dbReference type="PIRSR" id="PIRSR605027-1"/>
    </source>
</evidence>
<dbReference type="FunFam" id="3.90.550.10:FF:000044">
    <property type="entry name" value="Galactosylgalactosylxylosylprotein 3-beta-glucuronosyltransferase"/>
    <property type="match status" value="1"/>
</dbReference>
<keyword evidence="14 18" id="KW-0464">Manganese</keyword>
<evidence type="ECO:0000313" key="22">
    <source>
        <dbReference type="EMBL" id="KAL1138889.1"/>
    </source>
</evidence>
<feature type="binding site" evidence="17">
    <location>
        <position position="52"/>
    </location>
    <ligand>
        <name>UDP-alpha-D-glucuronate</name>
        <dbReference type="ChEBI" id="CHEBI:58052"/>
    </ligand>
</feature>
<evidence type="ECO:0000256" key="13">
    <source>
        <dbReference type="ARBA" id="ARBA00023180"/>
    </source>
</evidence>
<dbReference type="Proteomes" id="UP001558652">
    <property type="component" value="Unassembled WGS sequence"/>
</dbReference>
<accession>A0ABD0YUJ6</accession>
<evidence type="ECO:0000256" key="14">
    <source>
        <dbReference type="ARBA" id="ARBA00023211"/>
    </source>
</evidence>
<evidence type="ECO:0000256" key="11">
    <source>
        <dbReference type="ARBA" id="ARBA00023034"/>
    </source>
</evidence>
<comment type="caution">
    <text evidence="22">The sequence shown here is derived from an EMBL/GenBank/DDBJ whole genome shotgun (WGS) entry which is preliminary data.</text>
</comment>
<dbReference type="PANTHER" id="PTHR10896">
    <property type="entry name" value="GALACTOSYLGALACTOSYLXYLOSYLPROTEIN 3-BETA-GLUCURONOSYLTRANSFERASE BETA-1,3-GLUCURONYLTRANSFERASE"/>
    <property type="match status" value="1"/>
</dbReference>
<feature type="binding site" evidence="17">
    <location>
        <begin position="118"/>
        <end position="120"/>
    </location>
    <ligand>
        <name>UDP-alpha-D-glucuronate</name>
        <dbReference type="ChEBI" id="CHEBI:58052"/>
    </ligand>
</feature>
<dbReference type="Gene3D" id="3.90.550.10">
    <property type="entry name" value="Spore Coat Polysaccharide Biosynthesis Protein SpsA, Chain A"/>
    <property type="match status" value="1"/>
</dbReference>
<dbReference type="GO" id="GO:0000139">
    <property type="term" value="C:Golgi membrane"/>
    <property type="evidence" value="ECO:0007669"/>
    <property type="project" value="UniProtKB-SubCell"/>
</dbReference>
<evidence type="ECO:0000256" key="15">
    <source>
        <dbReference type="ARBA" id="ARBA00047979"/>
    </source>
</evidence>
<comment type="subcellular location">
    <subcellularLocation>
        <location evidence="2 21">Golgi apparatus membrane</location>
        <topology evidence="2 21">Single-pass type II membrane protein</topology>
    </subcellularLocation>
</comment>
<feature type="binding site" evidence="17">
    <location>
        <position position="94"/>
    </location>
    <ligand>
        <name>UDP-alpha-D-glucuronate</name>
        <dbReference type="ChEBI" id="CHEBI:58052"/>
    </ligand>
</feature>
<feature type="site" description="Interaction with galactose moiety of substrate glycoprotein" evidence="19">
    <location>
        <position position="151"/>
    </location>
</feature>
<feature type="binding site" evidence="18">
    <location>
        <position position="120"/>
    </location>
    <ligand>
        <name>Mn(2+)</name>
        <dbReference type="ChEBI" id="CHEBI:29035"/>
    </ligand>
</feature>
<keyword evidence="9 21" id="KW-0735">Signal-anchor</keyword>
<evidence type="ECO:0000256" key="2">
    <source>
        <dbReference type="ARBA" id="ARBA00004323"/>
    </source>
</evidence>
<keyword evidence="10" id="KW-1133">Transmembrane helix</keyword>
<evidence type="ECO:0000256" key="5">
    <source>
        <dbReference type="ARBA" id="ARBA00012641"/>
    </source>
</evidence>
<evidence type="ECO:0000256" key="9">
    <source>
        <dbReference type="ARBA" id="ARBA00022968"/>
    </source>
</evidence>
<evidence type="ECO:0000256" key="3">
    <source>
        <dbReference type="ARBA" id="ARBA00004922"/>
    </source>
</evidence>
<dbReference type="GO" id="GO:0046872">
    <property type="term" value="F:metal ion binding"/>
    <property type="evidence" value="ECO:0007669"/>
    <property type="project" value="UniProtKB-KW"/>
</dbReference>
<evidence type="ECO:0000256" key="17">
    <source>
        <dbReference type="PIRSR" id="PIRSR605027-2"/>
    </source>
</evidence>
<keyword evidence="11 21" id="KW-0333">Golgi apparatus</keyword>
<evidence type="ECO:0000256" key="18">
    <source>
        <dbReference type="PIRSR" id="PIRSR605027-3"/>
    </source>
</evidence>
<feature type="active site" description="Proton donor/acceptor" evidence="16">
    <location>
        <position position="207"/>
    </location>
</feature>
<comment type="cofactor">
    <cofactor evidence="1 18 21">
        <name>Mn(2+)</name>
        <dbReference type="ChEBI" id="CHEBI:29035"/>
    </cofactor>
</comment>
<evidence type="ECO:0000256" key="20">
    <source>
        <dbReference type="PIRSR" id="PIRSR605027-6"/>
    </source>
</evidence>